<dbReference type="GO" id="GO:0070513">
    <property type="term" value="F:death domain binding"/>
    <property type="evidence" value="ECO:0007669"/>
    <property type="project" value="TreeGrafter"/>
</dbReference>
<dbReference type="AlphaFoldDB" id="A0A085NKS4"/>
<evidence type="ECO:0000256" key="1">
    <source>
        <dbReference type="SAM" id="MobiDB-lite"/>
    </source>
</evidence>
<feature type="compositionally biased region" description="Basic and acidic residues" evidence="1">
    <location>
        <begin position="59"/>
        <end position="70"/>
    </location>
</feature>
<accession>A0A085NKS4</accession>
<name>A0A085NKS4_9BILA</name>
<proteinExistence type="predicted"/>
<dbReference type="PANTHER" id="PTHR13177:SF4">
    <property type="entry name" value="GEO09647P1"/>
    <property type="match status" value="1"/>
</dbReference>
<evidence type="ECO:0008006" key="3">
    <source>
        <dbReference type="Google" id="ProtNLM"/>
    </source>
</evidence>
<feature type="region of interest" description="Disordered" evidence="1">
    <location>
        <begin position="92"/>
        <end position="118"/>
    </location>
</feature>
<feature type="compositionally biased region" description="Polar residues" evidence="1">
    <location>
        <begin position="102"/>
        <end position="118"/>
    </location>
</feature>
<reference evidence="2" key="1">
    <citation type="journal article" date="2014" name="Nat. Genet.">
        <title>Genome and transcriptome of the porcine whipworm Trichuris suis.</title>
        <authorList>
            <person name="Jex A.R."/>
            <person name="Nejsum P."/>
            <person name="Schwarz E.M."/>
            <person name="Hu L."/>
            <person name="Young N.D."/>
            <person name="Hall R.S."/>
            <person name="Korhonen P.K."/>
            <person name="Liao S."/>
            <person name="Thamsborg S."/>
            <person name="Xia J."/>
            <person name="Xu P."/>
            <person name="Wang S."/>
            <person name="Scheerlinck J.P."/>
            <person name="Hofmann A."/>
            <person name="Sternberg P.W."/>
            <person name="Wang J."/>
            <person name="Gasser R.B."/>
        </authorList>
    </citation>
    <scope>NUCLEOTIDE SEQUENCE [LARGE SCALE GENOMIC DNA]</scope>
    <source>
        <strain evidence="2">DCEP-RM93F</strain>
    </source>
</reference>
<dbReference type="GO" id="GO:0097190">
    <property type="term" value="P:apoptotic signaling pathway"/>
    <property type="evidence" value="ECO:0007669"/>
    <property type="project" value="TreeGrafter"/>
</dbReference>
<dbReference type="EMBL" id="KL367490">
    <property type="protein sequence ID" value="KFD70070.1"/>
    <property type="molecule type" value="Genomic_DNA"/>
</dbReference>
<feature type="compositionally biased region" description="Basic and acidic residues" evidence="1">
    <location>
        <begin position="18"/>
        <end position="27"/>
    </location>
</feature>
<dbReference type="Pfam" id="PF15228">
    <property type="entry name" value="DAP"/>
    <property type="match status" value="1"/>
</dbReference>
<protein>
    <recommendedName>
        <fullName evidence="3">Death-associated protein 1</fullName>
    </recommendedName>
</protein>
<feature type="region of interest" description="Disordered" evidence="1">
    <location>
        <begin position="1"/>
        <end position="79"/>
    </location>
</feature>
<feature type="compositionally biased region" description="Basic and acidic residues" evidence="1">
    <location>
        <begin position="1"/>
        <end position="10"/>
    </location>
</feature>
<evidence type="ECO:0000313" key="2">
    <source>
        <dbReference type="EMBL" id="KFD70070.1"/>
    </source>
</evidence>
<sequence length="118" mass="12973">MTVEYNEKRFSTGVMPHGDSEKTELKGGHPPAVKVGGGVRITQHRTPHTSESESAPDSSEVREGRNKGERSVTMVNGVPVRIEDDFPTAAVKAFHNKPEPSHQASHSNPIRNIQQPRK</sequence>
<dbReference type="GO" id="GO:0034198">
    <property type="term" value="P:cellular response to amino acid starvation"/>
    <property type="evidence" value="ECO:0007669"/>
    <property type="project" value="TreeGrafter"/>
</dbReference>
<dbReference type="GO" id="GO:0010507">
    <property type="term" value="P:negative regulation of autophagy"/>
    <property type="evidence" value="ECO:0007669"/>
    <property type="project" value="TreeGrafter"/>
</dbReference>
<dbReference type="Proteomes" id="UP000030758">
    <property type="component" value="Unassembled WGS sequence"/>
</dbReference>
<organism evidence="2">
    <name type="scientific">Trichuris suis</name>
    <name type="common">pig whipworm</name>
    <dbReference type="NCBI Taxonomy" id="68888"/>
    <lineage>
        <taxon>Eukaryota</taxon>
        <taxon>Metazoa</taxon>
        <taxon>Ecdysozoa</taxon>
        <taxon>Nematoda</taxon>
        <taxon>Enoplea</taxon>
        <taxon>Dorylaimia</taxon>
        <taxon>Trichinellida</taxon>
        <taxon>Trichuridae</taxon>
        <taxon>Trichuris</taxon>
    </lineage>
</organism>
<dbReference type="PANTHER" id="PTHR13177">
    <property type="entry name" value="DEATH-ASSOCIATED PROTEIN 1"/>
    <property type="match status" value="1"/>
</dbReference>
<dbReference type="InterPro" id="IPR024130">
    <property type="entry name" value="DAP1/DAPL1"/>
</dbReference>
<gene>
    <name evidence="2" type="ORF">M514_17672</name>
</gene>